<comment type="subunit">
    <text evidence="3">Homodimer.</text>
</comment>
<dbReference type="InterPro" id="IPR006176">
    <property type="entry name" value="3-OHacyl-CoA_DH_NAD-bd"/>
</dbReference>
<keyword evidence="4" id="KW-0963">Cytoplasm</keyword>
<evidence type="ECO:0000313" key="14">
    <source>
        <dbReference type="Proteomes" id="UP000242763"/>
    </source>
</evidence>
<comment type="subcellular location">
    <subcellularLocation>
        <location evidence="1">Cytoplasm</location>
    </subcellularLocation>
</comment>
<evidence type="ECO:0000256" key="10">
    <source>
        <dbReference type="PIRSR" id="PIRSR000105-1"/>
    </source>
</evidence>
<dbReference type="SUPFAM" id="SSF48179">
    <property type="entry name" value="6-phosphogluconate dehydrogenase C-terminal domain-like"/>
    <property type="match status" value="1"/>
</dbReference>
<dbReference type="InterPro" id="IPR036291">
    <property type="entry name" value="NAD(P)-bd_dom_sf"/>
</dbReference>
<comment type="similarity">
    <text evidence="2">Belongs to the 3-hydroxyacyl-CoA dehydrogenase family.</text>
</comment>
<keyword evidence="7" id="KW-0520">NAD</keyword>
<dbReference type="GO" id="GO:0070403">
    <property type="term" value="F:NAD+ binding"/>
    <property type="evidence" value="ECO:0007669"/>
    <property type="project" value="InterPro"/>
</dbReference>
<gene>
    <name evidence="13" type="ORF">SAMN03080618_03387</name>
</gene>
<feature type="site" description="Important for catalytic activity" evidence="10">
    <location>
        <position position="138"/>
    </location>
</feature>
<dbReference type="Proteomes" id="UP000242763">
    <property type="component" value="Unassembled WGS sequence"/>
</dbReference>
<organism evidence="13 14">
    <name type="scientific">Aquamicrobium aerolatum DSM 21857</name>
    <dbReference type="NCBI Taxonomy" id="1121003"/>
    <lineage>
        <taxon>Bacteria</taxon>
        <taxon>Pseudomonadati</taxon>
        <taxon>Pseudomonadota</taxon>
        <taxon>Alphaproteobacteria</taxon>
        <taxon>Hyphomicrobiales</taxon>
        <taxon>Phyllobacteriaceae</taxon>
        <taxon>Aerobium</taxon>
    </lineage>
</organism>
<keyword evidence="6" id="KW-0560">Oxidoreductase</keyword>
<evidence type="ECO:0000259" key="12">
    <source>
        <dbReference type="Pfam" id="PF02737"/>
    </source>
</evidence>
<dbReference type="NCBIfam" id="NF004783">
    <property type="entry name" value="PRK06129.1"/>
    <property type="match status" value="1"/>
</dbReference>
<name>A0A1I3SJE0_9HYPH</name>
<evidence type="ECO:0000256" key="3">
    <source>
        <dbReference type="ARBA" id="ARBA00011738"/>
    </source>
</evidence>
<dbReference type="Pfam" id="PF02737">
    <property type="entry name" value="3HCDH_N"/>
    <property type="match status" value="1"/>
</dbReference>
<dbReference type="InterPro" id="IPR022694">
    <property type="entry name" value="3-OHacyl-CoA_DH"/>
</dbReference>
<accession>A0A1I3SJE0</accession>
<evidence type="ECO:0000256" key="6">
    <source>
        <dbReference type="ARBA" id="ARBA00023002"/>
    </source>
</evidence>
<proteinExistence type="inferred from homology"/>
<evidence type="ECO:0000256" key="1">
    <source>
        <dbReference type="ARBA" id="ARBA00004496"/>
    </source>
</evidence>
<dbReference type="RefSeq" id="WP_091524796.1">
    <property type="nucleotide sequence ID" value="NZ_FORF01000031.1"/>
</dbReference>
<dbReference type="STRING" id="1121003.SAMN03080618_03387"/>
<evidence type="ECO:0000256" key="9">
    <source>
        <dbReference type="ARBA" id="ARBA00042709"/>
    </source>
</evidence>
<evidence type="ECO:0000256" key="4">
    <source>
        <dbReference type="ARBA" id="ARBA00022490"/>
    </source>
</evidence>
<evidence type="ECO:0000256" key="2">
    <source>
        <dbReference type="ARBA" id="ARBA00009463"/>
    </source>
</evidence>
<dbReference type="SUPFAM" id="SSF51735">
    <property type="entry name" value="NAD(P)-binding Rossmann-fold domains"/>
    <property type="match status" value="1"/>
</dbReference>
<dbReference type="InterPro" id="IPR013328">
    <property type="entry name" value="6PGD_dom2"/>
</dbReference>
<reference evidence="14" key="1">
    <citation type="submission" date="2016-10" db="EMBL/GenBank/DDBJ databases">
        <authorList>
            <person name="Varghese N."/>
            <person name="Submissions S."/>
        </authorList>
    </citation>
    <scope>NUCLEOTIDE SEQUENCE [LARGE SCALE GENOMIC DNA]</scope>
    <source>
        <strain evidence="14">DSM 21857</strain>
    </source>
</reference>
<dbReference type="InterPro" id="IPR006180">
    <property type="entry name" value="3-OHacyl-CoA_DH_CS"/>
</dbReference>
<dbReference type="Pfam" id="PF00725">
    <property type="entry name" value="3HCDH"/>
    <property type="match status" value="1"/>
</dbReference>
<dbReference type="GO" id="GO:0005737">
    <property type="term" value="C:cytoplasm"/>
    <property type="evidence" value="ECO:0007669"/>
    <property type="project" value="UniProtKB-SubCell"/>
</dbReference>
<keyword evidence="5" id="KW-0597">Phosphoprotein</keyword>
<sequence length="310" mass="34044">MSGHIAVIGAGLVGAGWAIVFARSGHEVRVFDASETIRERLPSHFRASLEAMATYDLITDVDMVLRRITVCCSVSDAVVGADYVQESVVERVDLKREVCAEIDCYLGPLSLVGSSTSGLPASSFTEGCANRERFVVAHPVNPPHLVPVVEIVPAPWTNDTTVQKTRDLMQSVGQAPVVVTREIPGFILNRLQGALLDEAWWLFDQGYATAEDIDKTVKYGLGLRWAFMGPFETIDLNAPTGIDDYARRLGPMYVELAEGRPPAGPWSDDAVRRATEERRAALPADQIDARRAWRDNRLMALVASQRKLVP</sequence>
<evidence type="ECO:0000256" key="8">
    <source>
        <dbReference type="ARBA" id="ARBA00038962"/>
    </source>
</evidence>
<protein>
    <recommendedName>
        <fullName evidence="9">L-gulonate 3-dehydrogenase</fullName>
        <ecNumber evidence="8">1.1.1.45</ecNumber>
    </recommendedName>
    <alternativeName>
        <fullName evidence="9">L-gulonate 3-dehydrogenase</fullName>
    </alternativeName>
</protein>
<evidence type="ECO:0000256" key="5">
    <source>
        <dbReference type="ARBA" id="ARBA00022553"/>
    </source>
</evidence>
<dbReference type="OrthoDB" id="9803287at2"/>
<dbReference type="EC" id="1.1.1.45" evidence="8"/>
<evidence type="ECO:0000313" key="13">
    <source>
        <dbReference type="EMBL" id="SFJ58550.1"/>
    </source>
</evidence>
<dbReference type="PANTHER" id="PTHR48075">
    <property type="entry name" value="3-HYDROXYACYL-COA DEHYDROGENASE FAMILY PROTEIN"/>
    <property type="match status" value="1"/>
</dbReference>
<feature type="domain" description="3-hydroxyacyl-CoA dehydrogenase C-terminal" evidence="11">
    <location>
        <begin position="185"/>
        <end position="245"/>
    </location>
</feature>
<keyword evidence="14" id="KW-1185">Reference proteome</keyword>
<feature type="domain" description="3-hydroxyacyl-CoA dehydrogenase NAD binding" evidence="12">
    <location>
        <begin position="4"/>
        <end position="181"/>
    </location>
</feature>
<dbReference type="GO" id="GO:0050104">
    <property type="term" value="F:L-gulonate 3-dehydrogenase activity"/>
    <property type="evidence" value="ECO:0007669"/>
    <property type="project" value="UniProtKB-EC"/>
</dbReference>
<dbReference type="Gene3D" id="1.10.1040.10">
    <property type="entry name" value="N-(1-d-carboxylethyl)-l-norvaline Dehydrogenase, domain 2"/>
    <property type="match status" value="1"/>
</dbReference>
<dbReference type="GO" id="GO:0006631">
    <property type="term" value="P:fatty acid metabolic process"/>
    <property type="evidence" value="ECO:0007669"/>
    <property type="project" value="InterPro"/>
</dbReference>
<evidence type="ECO:0000259" key="11">
    <source>
        <dbReference type="Pfam" id="PF00725"/>
    </source>
</evidence>
<dbReference type="InterPro" id="IPR008927">
    <property type="entry name" value="6-PGluconate_DH-like_C_sf"/>
</dbReference>
<dbReference type="PANTHER" id="PTHR48075:SF1">
    <property type="entry name" value="LAMBDA-CRYSTALLIN HOMOLOG"/>
    <property type="match status" value="1"/>
</dbReference>
<dbReference type="AlphaFoldDB" id="A0A1I3SJE0"/>
<dbReference type="EMBL" id="FORF01000031">
    <property type="protein sequence ID" value="SFJ58550.1"/>
    <property type="molecule type" value="Genomic_DNA"/>
</dbReference>
<evidence type="ECO:0000256" key="7">
    <source>
        <dbReference type="ARBA" id="ARBA00023027"/>
    </source>
</evidence>
<dbReference type="PROSITE" id="PS00067">
    <property type="entry name" value="3HCDH"/>
    <property type="match status" value="1"/>
</dbReference>
<dbReference type="Gene3D" id="3.40.50.720">
    <property type="entry name" value="NAD(P)-binding Rossmann-like Domain"/>
    <property type="match status" value="1"/>
</dbReference>
<dbReference type="PIRSF" id="PIRSF000105">
    <property type="entry name" value="HCDH"/>
    <property type="match status" value="1"/>
</dbReference>
<dbReference type="InterPro" id="IPR006108">
    <property type="entry name" value="3HC_DH_C"/>
</dbReference>